<organism evidence="5 6">
    <name type="scientific">Dysosmobacter segnis</name>
    <dbReference type="NCBI Taxonomy" id="2763042"/>
    <lineage>
        <taxon>Bacteria</taxon>
        <taxon>Bacillati</taxon>
        <taxon>Bacillota</taxon>
        <taxon>Clostridia</taxon>
        <taxon>Eubacteriales</taxon>
        <taxon>Oscillospiraceae</taxon>
        <taxon>Dysosmobacter</taxon>
    </lineage>
</organism>
<evidence type="ECO:0000259" key="4">
    <source>
        <dbReference type="PROSITE" id="PS01124"/>
    </source>
</evidence>
<evidence type="ECO:0000256" key="2">
    <source>
        <dbReference type="ARBA" id="ARBA00023125"/>
    </source>
</evidence>
<dbReference type="InterPro" id="IPR018062">
    <property type="entry name" value="HTH_AraC-typ_CS"/>
</dbReference>
<dbReference type="PROSITE" id="PS01124">
    <property type="entry name" value="HTH_ARAC_FAMILY_2"/>
    <property type="match status" value="1"/>
</dbReference>
<keyword evidence="6" id="KW-1185">Reference proteome</keyword>
<name>A0A923MLV1_9FIRM</name>
<dbReference type="GO" id="GO:0003700">
    <property type="term" value="F:DNA-binding transcription factor activity"/>
    <property type="evidence" value="ECO:0007669"/>
    <property type="project" value="InterPro"/>
</dbReference>
<feature type="domain" description="HTH araC/xylS-type" evidence="4">
    <location>
        <begin position="215"/>
        <end position="313"/>
    </location>
</feature>
<evidence type="ECO:0000313" key="5">
    <source>
        <dbReference type="EMBL" id="MBC5771599.1"/>
    </source>
</evidence>
<dbReference type="GO" id="GO:0043565">
    <property type="term" value="F:sequence-specific DNA binding"/>
    <property type="evidence" value="ECO:0007669"/>
    <property type="project" value="InterPro"/>
</dbReference>
<dbReference type="Proteomes" id="UP000620327">
    <property type="component" value="Unassembled WGS sequence"/>
</dbReference>
<keyword evidence="2" id="KW-0238">DNA-binding</keyword>
<dbReference type="InterPro" id="IPR020449">
    <property type="entry name" value="Tscrpt_reg_AraC-type_HTH"/>
</dbReference>
<dbReference type="RefSeq" id="WP_187015791.1">
    <property type="nucleotide sequence ID" value="NZ_JACOQI010000019.1"/>
</dbReference>
<gene>
    <name evidence="5" type="ORF">H8Z83_14960</name>
</gene>
<dbReference type="AlphaFoldDB" id="A0A923MLV1"/>
<proteinExistence type="predicted"/>
<dbReference type="PROSITE" id="PS00041">
    <property type="entry name" value="HTH_ARAC_FAMILY_1"/>
    <property type="match status" value="1"/>
</dbReference>
<dbReference type="Gene3D" id="1.10.10.60">
    <property type="entry name" value="Homeodomain-like"/>
    <property type="match status" value="1"/>
</dbReference>
<keyword evidence="3" id="KW-0804">Transcription</keyword>
<dbReference type="SMART" id="SM00342">
    <property type="entry name" value="HTH_ARAC"/>
    <property type="match status" value="1"/>
</dbReference>
<comment type="caution">
    <text evidence="5">The sequence shown here is derived from an EMBL/GenBank/DDBJ whole genome shotgun (WGS) entry which is preliminary data.</text>
</comment>
<dbReference type="PRINTS" id="PR00032">
    <property type="entry name" value="HTHARAC"/>
</dbReference>
<dbReference type="InterPro" id="IPR009057">
    <property type="entry name" value="Homeodomain-like_sf"/>
</dbReference>
<dbReference type="EMBL" id="JACOQI010000019">
    <property type="protein sequence ID" value="MBC5771599.1"/>
    <property type="molecule type" value="Genomic_DNA"/>
</dbReference>
<evidence type="ECO:0000256" key="3">
    <source>
        <dbReference type="ARBA" id="ARBA00023163"/>
    </source>
</evidence>
<keyword evidence="1" id="KW-0805">Transcription regulation</keyword>
<protein>
    <submittedName>
        <fullName evidence="5">Helix-turn-helix transcriptional regulator</fullName>
    </submittedName>
</protein>
<dbReference type="PANTHER" id="PTHR47893">
    <property type="entry name" value="REGULATORY PROTEIN PCHR"/>
    <property type="match status" value="1"/>
</dbReference>
<dbReference type="PANTHER" id="PTHR47893:SF1">
    <property type="entry name" value="REGULATORY PROTEIN PCHR"/>
    <property type="match status" value="1"/>
</dbReference>
<dbReference type="InterPro" id="IPR053142">
    <property type="entry name" value="PchR_regulatory_protein"/>
</dbReference>
<dbReference type="InterPro" id="IPR018060">
    <property type="entry name" value="HTH_AraC"/>
</dbReference>
<dbReference type="SUPFAM" id="SSF46689">
    <property type="entry name" value="Homeodomain-like"/>
    <property type="match status" value="1"/>
</dbReference>
<reference evidence="5" key="1">
    <citation type="submission" date="2020-08" db="EMBL/GenBank/DDBJ databases">
        <title>Genome public.</title>
        <authorList>
            <person name="Liu C."/>
            <person name="Sun Q."/>
        </authorList>
    </citation>
    <scope>NUCLEOTIDE SEQUENCE</scope>
    <source>
        <strain evidence="5">BX15</strain>
    </source>
</reference>
<sequence>MRFSASAFAPACASPNPCEADPLRLYPDASGGEAAVTRYRVFPGMELDYRDVHARACRELRDGSGERLEIHHCLEGRVEYRQNGRYFYLSPGDLAVARTSSLPPDSRFPTGHYHGITVTIDPAAAPECLSCILSDVEVRPATLMEKLCPGRTVFTARSSRRVKHVFSELYAVPEDIRKGYFKVKLLELLLFLSTLSPEDGQTPHGCTAAQVTLAEQVKACLLAEPDRTLTLKSLSQQFNVSEAQIKSSFTGVYGMSPASYARSQRMHGAAALLRETERTVLDIACQFGYDNASKFARAFRDVIGVSPREYRAGAEYDSCAPRLGEKPVSLSDADVERRI</sequence>
<dbReference type="Pfam" id="PF12833">
    <property type="entry name" value="HTH_18"/>
    <property type="match status" value="1"/>
</dbReference>
<evidence type="ECO:0000256" key="1">
    <source>
        <dbReference type="ARBA" id="ARBA00023015"/>
    </source>
</evidence>
<accession>A0A923MLV1</accession>
<evidence type="ECO:0000313" key="6">
    <source>
        <dbReference type="Proteomes" id="UP000620327"/>
    </source>
</evidence>